<evidence type="ECO:0000256" key="4">
    <source>
        <dbReference type="PROSITE-ProRule" id="PRU00221"/>
    </source>
</evidence>
<reference evidence="6" key="1">
    <citation type="submission" date="2025-08" db="UniProtKB">
        <authorList>
            <consortium name="Ensembl"/>
        </authorList>
    </citation>
    <scope>IDENTIFICATION</scope>
</reference>
<evidence type="ECO:0000256" key="1">
    <source>
        <dbReference type="ARBA" id="ARBA00021207"/>
    </source>
</evidence>
<dbReference type="InterPro" id="IPR001680">
    <property type="entry name" value="WD40_rpt"/>
</dbReference>
<gene>
    <name evidence="6" type="primary">WDR44</name>
</gene>
<dbReference type="AlphaFoldDB" id="A0A8D2D936"/>
<keyword evidence="2 4" id="KW-0853">WD repeat</keyword>
<dbReference type="PRINTS" id="PR00320">
    <property type="entry name" value="GPROTEINBRPT"/>
</dbReference>
<dbReference type="GeneTree" id="ENSGT00940000157557"/>
<feature type="repeat" description="WD" evidence="4">
    <location>
        <begin position="476"/>
        <end position="511"/>
    </location>
</feature>
<organism evidence="6 7">
    <name type="scientific">Sciurus vulgaris</name>
    <name type="common">Eurasian red squirrel</name>
    <dbReference type="NCBI Taxonomy" id="55149"/>
    <lineage>
        <taxon>Eukaryota</taxon>
        <taxon>Metazoa</taxon>
        <taxon>Chordata</taxon>
        <taxon>Craniata</taxon>
        <taxon>Vertebrata</taxon>
        <taxon>Euteleostomi</taxon>
        <taxon>Mammalia</taxon>
        <taxon>Eutheria</taxon>
        <taxon>Euarchontoglires</taxon>
        <taxon>Glires</taxon>
        <taxon>Rodentia</taxon>
        <taxon>Sciuromorpha</taxon>
        <taxon>Sciuridae</taxon>
        <taxon>Sciurinae</taxon>
        <taxon>Sciurini</taxon>
        <taxon>Sciurus</taxon>
    </lineage>
</organism>
<name>A0A8D2D936_SCIVU</name>
<dbReference type="OrthoDB" id="1932312at2759"/>
<dbReference type="Ensembl" id="ENSSVLT00005024123.1">
    <property type="protein sequence ID" value="ENSSVLP00005021657.1"/>
    <property type="gene ID" value="ENSSVLG00005017220.1"/>
</dbReference>
<feature type="region of interest" description="Disordered" evidence="5">
    <location>
        <begin position="154"/>
        <end position="250"/>
    </location>
</feature>
<dbReference type="InterPro" id="IPR036322">
    <property type="entry name" value="WD40_repeat_dom_sf"/>
</dbReference>
<evidence type="ECO:0000313" key="7">
    <source>
        <dbReference type="Proteomes" id="UP000694564"/>
    </source>
</evidence>
<dbReference type="PANTHER" id="PTHR14221:SF0">
    <property type="entry name" value="WD REPEAT-CONTAINING PROTEIN 44"/>
    <property type="match status" value="1"/>
</dbReference>
<feature type="compositionally biased region" description="Polar residues" evidence="5">
    <location>
        <begin position="61"/>
        <end position="71"/>
    </location>
</feature>
<dbReference type="InterPro" id="IPR040324">
    <property type="entry name" value="WDR44/Dgr2"/>
</dbReference>
<feature type="compositionally biased region" description="Low complexity" evidence="5">
    <location>
        <begin position="530"/>
        <end position="542"/>
    </location>
</feature>
<dbReference type="SMART" id="SM00320">
    <property type="entry name" value="WD40"/>
    <property type="match status" value="4"/>
</dbReference>
<dbReference type="Proteomes" id="UP000694564">
    <property type="component" value="Chromosome X"/>
</dbReference>
<feature type="repeat" description="WD" evidence="4">
    <location>
        <begin position="572"/>
        <end position="605"/>
    </location>
</feature>
<feature type="repeat" description="WD" evidence="4">
    <location>
        <begin position="698"/>
        <end position="719"/>
    </location>
</feature>
<feature type="region of interest" description="Disordered" evidence="5">
    <location>
        <begin position="526"/>
        <end position="562"/>
    </location>
</feature>
<dbReference type="InterPro" id="IPR015943">
    <property type="entry name" value="WD40/YVTN_repeat-like_dom_sf"/>
</dbReference>
<feature type="region of interest" description="Disordered" evidence="5">
    <location>
        <begin position="52"/>
        <end position="71"/>
    </location>
</feature>
<feature type="compositionally biased region" description="Basic and acidic residues" evidence="5">
    <location>
        <begin position="231"/>
        <end position="247"/>
    </location>
</feature>
<dbReference type="PANTHER" id="PTHR14221">
    <property type="entry name" value="WD REPEAT DOMAIN 44"/>
    <property type="match status" value="1"/>
</dbReference>
<reference evidence="6" key="2">
    <citation type="submission" date="2025-09" db="UniProtKB">
        <authorList>
            <consortium name="Ensembl"/>
        </authorList>
    </citation>
    <scope>IDENTIFICATION</scope>
</reference>
<feature type="region of interest" description="Disordered" evidence="5">
    <location>
        <begin position="427"/>
        <end position="449"/>
    </location>
</feature>
<proteinExistence type="predicted"/>
<evidence type="ECO:0000256" key="3">
    <source>
        <dbReference type="ARBA" id="ARBA00022737"/>
    </source>
</evidence>
<dbReference type="InterPro" id="IPR020472">
    <property type="entry name" value="WD40_PAC1"/>
</dbReference>
<evidence type="ECO:0000256" key="5">
    <source>
        <dbReference type="SAM" id="MobiDB-lite"/>
    </source>
</evidence>
<dbReference type="PROSITE" id="PS50294">
    <property type="entry name" value="WD_REPEATS_REGION"/>
    <property type="match status" value="2"/>
</dbReference>
<feature type="region of interest" description="Disordered" evidence="5">
    <location>
        <begin position="288"/>
        <end position="319"/>
    </location>
</feature>
<feature type="compositionally biased region" description="Pro residues" evidence="5">
    <location>
        <begin position="202"/>
        <end position="225"/>
    </location>
</feature>
<dbReference type="SUPFAM" id="SSF50978">
    <property type="entry name" value="WD40 repeat-like"/>
    <property type="match status" value="1"/>
</dbReference>
<evidence type="ECO:0000256" key="2">
    <source>
        <dbReference type="ARBA" id="ARBA00022574"/>
    </source>
</evidence>
<protein>
    <recommendedName>
        <fullName evidence="1">WD repeat-containing protein 44</fullName>
    </recommendedName>
</protein>
<sequence>MASESDTEEFYDAPEDVHPVGSPGKVGLLSFKIIESIIEESQKVLHLEDDSLDSNGKELSDQATASPVVSGTDLSNIPGLLGIDQVLQEDFTKAESQNAFEETELESKQCFPSDDTCEKPVDETIKLNEISSTEQHNVHEMEIEVLNKEAMEVKQSDVIDPASSNSSSNKDFVAVEEVAPAKPPRHLTPEPDIVASTKKPVPARPPPPTNFPPPRPPPPSRPAPPPRKKKSELEFEALKSPDLDVPKENITSDSLLTTTMASESTVRDSQPSLDLASATSGDKIVTAQENGKAPDGQTIAGEVMGPQRPRSNSGRELTDEEILASVMIKNLDTGEEIPLSLAEEKLPTGINPLTLHIMRRTKEYVSNDAAQSDDEEKLQSQPTDTDGGRLKQKTTQLKKFLGKSVKRAKHLAEEYGERAINKVKSVRDEVFHTDQDDPSSSDDEGMPYTRPVKFKAAHGFKGPYDFDQIKVVQDLSGEHMGAVWTMKFSHCGRLLASAGQDNVVRIWALKNAFDYFNNMRMKYNTEGRVSPSPSQESLNSSKSDTDTGVCSGTEEDTDDKNAPFRQRPFCKYKGHTADLLDLSWSKNYFLLSSSMDKTVRLWHISRRECLCCFQHIDFVTAIAFHPRHLKYHTQIHVRSTRGRNKVGRKITGIEPLPGENKILVTSNDSRIRLYDLRDLSLSMKYKGYVNSSSQIKASFSHDFTYLVSGSEDKYVYIWSTYHDLSKFTSVRRDRNDFWEGIKAHNAVVTSAIFAPNPSLMLSLDMQSEKSEGSDKGEDAEVLDTTSTGIAKTDNTEVLLSADFTGAIKVFINKRKNVS</sequence>
<evidence type="ECO:0000313" key="6">
    <source>
        <dbReference type="Ensembl" id="ENSSVLP00005021657.1"/>
    </source>
</evidence>
<accession>A0A8D2D936</accession>
<dbReference type="PROSITE" id="PS50082">
    <property type="entry name" value="WD_REPEATS_2"/>
    <property type="match status" value="3"/>
</dbReference>
<dbReference type="Gene3D" id="2.130.10.10">
    <property type="entry name" value="YVTN repeat-like/Quinoprotein amine dehydrogenase"/>
    <property type="match status" value="2"/>
</dbReference>
<dbReference type="Pfam" id="PF00400">
    <property type="entry name" value="WD40"/>
    <property type="match status" value="3"/>
</dbReference>
<feature type="compositionally biased region" description="Acidic residues" evidence="5">
    <location>
        <begin position="436"/>
        <end position="445"/>
    </location>
</feature>
<feature type="region of interest" description="Disordered" evidence="5">
    <location>
        <begin position="366"/>
        <end position="393"/>
    </location>
</feature>
<keyword evidence="3" id="KW-0677">Repeat</keyword>
<keyword evidence="7" id="KW-1185">Reference proteome</keyword>